<proteinExistence type="predicted"/>
<reference evidence="3 4" key="1">
    <citation type="journal article" date="2018" name="Evol. Lett.">
        <title>Horizontal gene cluster transfer increased hallucinogenic mushroom diversity.</title>
        <authorList>
            <person name="Reynolds H.T."/>
            <person name="Vijayakumar V."/>
            <person name="Gluck-Thaler E."/>
            <person name="Korotkin H.B."/>
            <person name="Matheny P.B."/>
            <person name="Slot J.C."/>
        </authorList>
    </citation>
    <scope>NUCLEOTIDE SEQUENCE [LARGE SCALE GENOMIC DNA]</scope>
    <source>
        <strain evidence="3 4">2631</strain>
    </source>
</reference>
<evidence type="ECO:0000256" key="1">
    <source>
        <dbReference type="SAM" id="MobiDB-lite"/>
    </source>
</evidence>
<dbReference type="OrthoDB" id="3044029at2759"/>
<organism evidence="3 4">
    <name type="scientific">Psilocybe cyanescens</name>
    <dbReference type="NCBI Taxonomy" id="93625"/>
    <lineage>
        <taxon>Eukaryota</taxon>
        <taxon>Fungi</taxon>
        <taxon>Dikarya</taxon>
        <taxon>Basidiomycota</taxon>
        <taxon>Agaricomycotina</taxon>
        <taxon>Agaricomycetes</taxon>
        <taxon>Agaricomycetidae</taxon>
        <taxon>Agaricales</taxon>
        <taxon>Agaricineae</taxon>
        <taxon>Strophariaceae</taxon>
        <taxon>Psilocybe</taxon>
    </lineage>
</organism>
<keyword evidence="4" id="KW-1185">Reference proteome</keyword>
<dbReference type="STRING" id="93625.A0A409XU71"/>
<feature type="signal peptide" evidence="2">
    <location>
        <begin position="1"/>
        <end position="20"/>
    </location>
</feature>
<feature type="region of interest" description="Disordered" evidence="1">
    <location>
        <begin position="658"/>
        <end position="700"/>
    </location>
</feature>
<dbReference type="EMBL" id="NHYD01000365">
    <property type="protein sequence ID" value="PPQ94363.1"/>
    <property type="molecule type" value="Genomic_DNA"/>
</dbReference>
<keyword evidence="2" id="KW-0732">Signal</keyword>
<name>A0A409XU71_PSICY</name>
<feature type="region of interest" description="Disordered" evidence="1">
    <location>
        <begin position="299"/>
        <end position="342"/>
    </location>
</feature>
<dbReference type="InParanoid" id="A0A409XU71"/>
<gene>
    <name evidence="3" type="ORF">CVT25_000608</name>
</gene>
<sequence length="726" mass="75600">MSSALSIATFALGAASLVAAQVTGTYPATPLASKHFSYPSGVPYKVDTDQGLIRGVQAGYNICNGTTENQESLCQTSFFNDATDFCLWAPHEPGKTVGDVEGEMVAWCTKPGHGTRLIPAGALTGLQFLKTPDFLQVVGFIDQTKINMASDDSGGEMDPHGADTRGNPMGGIMFSNAWTGDYVQAVEWTNFMGNSAFCLKACDPSRPNPAEYCQHIYDRIGCAFNAPNAARNNIFESCDAESGDFPGVYTSDGVVHTYSQPPESLGPIMTRPYEPKIPSSSNCKTFTSSAVFTGLPSGSASSSSASSTPTGNSSGGAAASSKAGTSAGASATPSGGNNTSGSESTMLAISSLSFLVTLSLSLPHIVALALSASIALAQAPPMATYPAVPLAQKGPYQYPDGIPYKVDTDLNLIRGTQVGYNICNSTTENQESLCQTSFLNSLDDFCLWAPPESGREVGDIEGSMIAWCTKPGHGTRLIPDGAITGVQYTKTPDYVQVVGFIDQTKINILEGDYGGEMDPHGADLRGNPMGGIMFSNQFTGQYIQGIEWHNFIGSNTFCLKVCDPRGADAPNYCEHIFDRIGCKYNAPNEARDKVFESCDGESQDFPGVFTGADGVTSTYTQPPESLGPITTVTYEPRIPKSSNCVAFESKSIFTGLPTPSPSAASSTSASSSSQATGSSNASSRSSASASNSAAGSTASDTSGAAQLVGSSFAVVGAVFGAAMLLA</sequence>
<evidence type="ECO:0000256" key="2">
    <source>
        <dbReference type="SAM" id="SignalP"/>
    </source>
</evidence>
<feature type="compositionally biased region" description="Low complexity" evidence="1">
    <location>
        <begin position="661"/>
        <end position="700"/>
    </location>
</feature>
<feature type="chain" id="PRO_5019266596" description="Macrofage activating glycoprotein" evidence="2">
    <location>
        <begin position="21"/>
        <end position="726"/>
    </location>
</feature>
<protein>
    <recommendedName>
        <fullName evidence="5">Macrofage activating glycoprotein</fullName>
    </recommendedName>
</protein>
<comment type="caution">
    <text evidence="3">The sequence shown here is derived from an EMBL/GenBank/DDBJ whole genome shotgun (WGS) entry which is preliminary data.</text>
</comment>
<evidence type="ECO:0000313" key="4">
    <source>
        <dbReference type="Proteomes" id="UP000283269"/>
    </source>
</evidence>
<evidence type="ECO:0000313" key="3">
    <source>
        <dbReference type="EMBL" id="PPQ94363.1"/>
    </source>
</evidence>
<evidence type="ECO:0008006" key="5">
    <source>
        <dbReference type="Google" id="ProtNLM"/>
    </source>
</evidence>
<dbReference type="AlphaFoldDB" id="A0A409XU71"/>
<accession>A0A409XU71</accession>
<dbReference type="Proteomes" id="UP000283269">
    <property type="component" value="Unassembled WGS sequence"/>
</dbReference>